<dbReference type="PANTHER" id="PTHR46004:SF1">
    <property type="entry name" value="CYCLIC AMP-RESPONSIVE ELEMENT-BINDING PROTEIN 3-LIKE PROTEIN 1"/>
    <property type="match status" value="1"/>
</dbReference>
<evidence type="ECO:0000313" key="13">
    <source>
        <dbReference type="Proteomes" id="UP001046870"/>
    </source>
</evidence>
<accession>A0A9D3PTV2</accession>
<dbReference type="GO" id="GO:0035497">
    <property type="term" value="F:cAMP response element binding"/>
    <property type="evidence" value="ECO:0007669"/>
    <property type="project" value="TreeGrafter"/>
</dbReference>
<sequence length="224" mass="25380">KRVRRKIKNKISAQESRRKKKEYVECLEKKVESYTSENNELWKKVETLESANRSLLQQLQKLQALVAGKVPRSCKMVSTQTGTCLMVVVLCFVLVLGSFMPCLPEFSSMSHTVKSSPLPSADVYTASQIRSRSLLFYDDTFDLLDGGYGGFLNVEDGNTWEEAPHDFTEDRPSKEAQGEHETTKYLSKAHADMMDYNSTGAKLLQEKEQYHKREATPGGGAEYF</sequence>
<dbReference type="GO" id="GO:0000981">
    <property type="term" value="F:DNA-binding transcription factor activity, RNA polymerase II-specific"/>
    <property type="evidence" value="ECO:0007669"/>
    <property type="project" value="TreeGrafter"/>
</dbReference>
<dbReference type="SMART" id="SM00338">
    <property type="entry name" value="BRLZ"/>
    <property type="match status" value="1"/>
</dbReference>
<keyword evidence="10" id="KW-0472">Membrane</keyword>
<dbReference type="OrthoDB" id="674948at2759"/>
<dbReference type="FunFam" id="1.20.5.170:FF:000054">
    <property type="entry name" value="Cyclic AMP-responsive element-binding protein 3-like 2"/>
    <property type="match status" value="1"/>
</dbReference>
<keyword evidence="10" id="KW-0812">Transmembrane</keyword>
<keyword evidence="9" id="KW-0539">Nucleus</keyword>
<dbReference type="InterPro" id="IPR046347">
    <property type="entry name" value="bZIP_sf"/>
</dbReference>
<reference evidence="12" key="1">
    <citation type="submission" date="2021-01" db="EMBL/GenBank/DDBJ databases">
        <authorList>
            <person name="Zahm M."/>
            <person name="Roques C."/>
            <person name="Cabau C."/>
            <person name="Klopp C."/>
            <person name="Donnadieu C."/>
            <person name="Jouanno E."/>
            <person name="Lampietro C."/>
            <person name="Louis A."/>
            <person name="Herpin A."/>
            <person name="Echchiki A."/>
            <person name="Berthelot C."/>
            <person name="Parey E."/>
            <person name="Roest-Crollius H."/>
            <person name="Braasch I."/>
            <person name="Postlethwait J."/>
            <person name="Bobe J."/>
            <person name="Montfort J."/>
            <person name="Bouchez O."/>
            <person name="Begum T."/>
            <person name="Mejri S."/>
            <person name="Adams A."/>
            <person name="Chen W.-J."/>
            <person name="Guiguen Y."/>
        </authorList>
    </citation>
    <scope>NUCLEOTIDE SEQUENCE</scope>
    <source>
        <strain evidence="12">YG-15Mar2019-1</strain>
        <tissue evidence="12">Brain</tissue>
    </source>
</reference>
<dbReference type="Gene3D" id="1.20.5.170">
    <property type="match status" value="1"/>
</dbReference>
<comment type="subcellular location">
    <subcellularLocation>
        <location evidence="2">Endoplasmic reticulum membrane</location>
        <topology evidence="2">Single-pass type II membrane protein</topology>
    </subcellularLocation>
    <subcellularLocation>
        <location evidence="1">Nucleus</location>
    </subcellularLocation>
</comment>
<evidence type="ECO:0000256" key="10">
    <source>
        <dbReference type="SAM" id="Phobius"/>
    </source>
</evidence>
<dbReference type="CDD" id="cd14689">
    <property type="entry name" value="bZIP_CREB3"/>
    <property type="match status" value="1"/>
</dbReference>
<dbReference type="GO" id="GO:0006986">
    <property type="term" value="P:response to unfolded protein"/>
    <property type="evidence" value="ECO:0007669"/>
    <property type="project" value="UniProtKB-KW"/>
</dbReference>
<evidence type="ECO:0000256" key="2">
    <source>
        <dbReference type="ARBA" id="ARBA00004648"/>
    </source>
</evidence>
<evidence type="ECO:0000313" key="12">
    <source>
        <dbReference type="EMBL" id="KAG7467969.1"/>
    </source>
</evidence>
<dbReference type="PROSITE" id="PS50217">
    <property type="entry name" value="BZIP"/>
    <property type="match status" value="1"/>
</dbReference>
<keyword evidence="7" id="KW-0804">Transcription</keyword>
<keyword evidence="4" id="KW-0805">Transcription regulation</keyword>
<dbReference type="PROSITE" id="PS00036">
    <property type="entry name" value="BZIP_BASIC"/>
    <property type="match status" value="1"/>
</dbReference>
<comment type="similarity">
    <text evidence="3">Belongs to the bZIP family. ATF subfamily.</text>
</comment>
<evidence type="ECO:0000256" key="8">
    <source>
        <dbReference type="ARBA" id="ARBA00023230"/>
    </source>
</evidence>
<dbReference type="Proteomes" id="UP001046870">
    <property type="component" value="Chromosome 11"/>
</dbReference>
<feature type="transmembrane region" description="Helical" evidence="10">
    <location>
        <begin position="82"/>
        <end position="100"/>
    </location>
</feature>
<dbReference type="SUPFAM" id="SSF57959">
    <property type="entry name" value="Leucine zipper domain"/>
    <property type="match status" value="1"/>
</dbReference>
<evidence type="ECO:0000256" key="4">
    <source>
        <dbReference type="ARBA" id="ARBA00023015"/>
    </source>
</evidence>
<evidence type="ECO:0000256" key="9">
    <source>
        <dbReference type="ARBA" id="ARBA00023242"/>
    </source>
</evidence>
<evidence type="ECO:0000256" key="5">
    <source>
        <dbReference type="ARBA" id="ARBA00023125"/>
    </source>
</evidence>
<dbReference type="AlphaFoldDB" id="A0A9D3PTV2"/>
<evidence type="ECO:0000256" key="6">
    <source>
        <dbReference type="ARBA" id="ARBA00023159"/>
    </source>
</evidence>
<dbReference type="GO" id="GO:0005634">
    <property type="term" value="C:nucleus"/>
    <property type="evidence" value="ECO:0007669"/>
    <property type="project" value="UniProtKB-SubCell"/>
</dbReference>
<proteinExistence type="inferred from homology"/>
<dbReference type="GO" id="GO:0005789">
    <property type="term" value="C:endoplasmic reticulum membrane"/>
    <property type="evidence" value="ECO:0007669"/>
    <property type="project" value="UniProtKB-SubCell"/>
</dbReference>
<keyword evidence="6" id="KW-0010">Activator</keyword>
<dbReference type="PANTHER" id="PTHR46004">
    <property type="entry name" value="CYCLIC AMP RESPONSE ELEMENT-BINDING PROTEIN A"/>
    <property type="match status" value="1"/>
</dbReference>
<dbReference type="Pfam" id="PF00170">
    <property type="entry name" value="bZIP_1"/>
    <property type="match status" value="1"/>
</dbReference>
<keyword evidence="13" id="KW-1185">Reference proteome</keyword>
<evidence type="ECO:0000259" key="11">
    <source>
        <dbReference type="PROSITE" id="PS50217"/>
    </source>
</evidence>
<evidence type="ECO:0000256" key="3">
    <source>
        <dbReference type="ARBA" id="ARBA00009050"/>
    </source>
</evidence>
<feature type="non-terminal residue" evidence="12">
    <location>
        <position position="224"/>
    </location>
</feature>
<feature type="domain" description="BZIP" evidence="11">
    <location>
        <begin position="1"/>
        <end position="62"/>
    </location>
</feature>
<evidence type="ECO:0000256" key="1">
    <source>
        <dbReference type="ARBA" id="ARBA00004123"/>
    </source>
</evidence>
<keyword evidence="5" id="KW-0238">DNA-binding</keyword>
<dbReference type="InterPro" id="IPR004827">
    <property type="entry name" value="bZIP"/>
</dbReference>
<evidence type="ECO:0000256" key="7">
    <source>
        <dbReference type="ARBA" id="ARBA00023163"/>
    </source>
</evidence>
<keyword evidence="10" id="KW-1133">Transmembrane helix</keyword>
<keyword evidence="8" id="KW-0834">Unfolded protein response</keyword>
<comment type="caution">
    <text evidence="12">The sequence shown here is derived from an EMBL/GenBank/DDBJ whole genome shotgun (WGS) entry which is preliminary data.</text>
</comment>
<name>A0A9D3PTV2_MEGAT</name>
<gene>
    <name evidence="12" type="ORF">MATL_G00137710</name>
</gene>
<protein>
    <recommendedName>
        <fullName evidence="11">BZIP domain-containing protein</fullName>
    </recommendedName>
</protein>
<dbReference type="EMBL" id="JAFDVH010000011">
    <property type="protein sequence ID" value="KAG7467969.1"/>
    <property type="molecule type" value="Genomic_DNA"/>
</dbReference>
<organism evidence="12 13">
    <name type="scientific">Megalops atlanticus</name>
    <name type="common">Tarpon</name>
    <name type="synonym">Clupea gigantea</name>
    <dbReference type="NCBI Taxonomy" id="7932"/>
    <lineage>
        <taxon>Eukaryota</taxon>
        <taxon>Metazoa</taxon>
        <taxon>Chordata</taxon>
        <taxon>Craniata</taxon>
        <taxon>Vertebrata</taxon>
        <taxon>Euteleostomi</taxon>
        <taxon>Actinopterygii</taxon>
        <taxon>Neopterygii</taxon>
        <taxon>Teleostei</taxon>
        <taxon>Elopiformes</taxon>
        <taxon>Megalopidae</taxon>
        <taxon>Megalops</taxon>
    </lineage>
</organism>